<dbReference type="InterPro" id="IPR015867">
    <property type="entry name" value="N-reg_PII/ATP_PRibTrfase_C"/>
</dbReference>
<dbReference type="RefSeq" id="WP_151056753.1">
    <property type="nucleotide sequence ID" value="NZ_CP044222.1"/>
</dbReference>
<evidence type="ECO:0000313" key="1">
    <source>
        <dbReference type="EMBL" id="QEW07384.1"/>
    </source>
</evidence>
<reference evidence="1 2" key="1">
    <citation type="submission" date="2019-09" db="EMBL/GenBank/DDBJ databases">
        <title>Nitrincola iocasae sp. nov., a bacterium isolated from the sediment collected at a cold seep field in South China Sea.</title>
        <authorList>
            <person name="Zhang H."/>
            <person name="Wang H."/>
            <person name="Li C."/>
        </authorList>
    </citation>
    <scope>NUCLEOTIDE SEQUENCE [LARGE SCALE GENOMIC DNA]</scope>
    <source>
        <strain evidence="1 2">KXZD1103</strain>
    </source>
</reference>
<dbReference type="Proteomes" id="UP000325606">
    <property type="component" value="Chromosome"/>
</dbReference>
<dbReference type="KEGG" id="nik:F5I99_13280"/>
<dbReference type="InterPro" id="IPR036069">
    <property type="entry name" value="DUF34/NIF3_sf"/>
</dbReference>
<proteinExistence type="predicted"/>
<organism evidence="1 2">
    <name type="scientific">Nitrincola iocasae</name>
    <dbReference type="NCBI Taxonomy" id="2614693"/>
    <lineage>
        <taxon>Bacteria</taxon>
        <taxon>Pseudomonadati</taxon>
        <taxon>Pseudomonadota</taxon>
        <taxon>Gammaproteobacteria</taxon>
        <taxon>Oceanospirillales</taxon>
        <taxon>Oceanospirillaceae</taxon>
        <taxon>Nitrincola</taxon>
    </lineage>
</organism>
<accession>A0A5J6LFP4</accession>
<dbReference type="AlphaFoldDB" id="A0A5J6LFP4"/>
<evidence type="ECO:0000313" key="2">
    <source>
        <dbReference type="Proteomes" id="UP000325606"/>
    </source>
</evidence>
<sequence>MYLVVVYVPESHVDELIESMSAAGAGRIGDYDQCAWKVLGQGQFRPLAGANPHIGAVGALERVPEFRVEMVCEESVIKAVMTAMLTAHPYEEPAHHVLSILSAKDF</sequence>
<gene>
    <name evidence="1" type="ORF">F5I99_13280</name>
</gene>
<dbReference type="SUPFAM" id="SSF102705">
    <property type="entry name" value="NIF3 (NGG1p interacting factor 3)-like"/>
    <property type="match status" value="1"/>
</dbReference>
<dbReference type="FunFam" id="3.30.70.120:FF:000006">
    <property type="entry name" value="GTP cyclohydrolase 1 type 2 homolog"/>
    <property type="match status" value="1"/>
</dbReference>
<dbReference type="PANTHER" id="PTHR41774:SF1">
    <property type="entry name" value="NGG1P INTERACTING FACTOR NIF3"/>
    <property type="match status" value="1"/>
</dbReference>
<dbReference type="EMBL" id="CP044222">
    <property type="protein sequence ID" value="QEW07384.1"/>
    <property type="molecule type" value="Genomic_DNA"/>
</dbReference>
<protein>
    <submittedName>
        <fullName evidence="1">NGG1p interacting factor NIF3</fullName>
    </submittedName>
</protein>
<dbReference type="Gene3D" id="3.30.70.120">
    <property type="match status" value="1"/>
</dbReference>
<keyword evidence="2" id="KW-1185">Reference proteome</keyword>
<name>A0A5J6LFP4_9GAMM</name>
<dbReference type="PANTHER" id="PTHR41774">
    <property type="match status" value="1"/>
</dbReference>